<dbReference type="HOGENOM" id="CLU_3299532_0_0_1"/>
<protein>
    <submittedName>
        <fullName evidence="2">Predicted protein</fullName>
    </submittedName>
</protein>
<dbReference type="VEuPathDB" id="FungiDB:LEMA_uP028250.1"/>
<proteinExistence type="predicted"/>
<evidence type="ECO:0000313" key="2">
    <source>
        <dbReference type="EMBL" id="CBX95673.1"/>
    </source>
</evidence>
<sequence>MPGFMTASLGHTDEGPVQSRSPFRLPLPSPKESYMDWAKS</sequence>
<name>E4ZVP7_LEPMJ</name>
<accession>E4ZVP7</accession>
<evidence type="ECO:0000256" key="1">
    <source>
        <dbReference type="SAM" id="MobiDB-lite"/>
    </source>
</evidence>
<dbReference type="Proteomes" id="UP000002668">
    <property type="component" value="Genome"/>
</dbReference>
<organism evidence="3">
    <name type="scientific">Leptosphaeria maculans (strain JN3 / isolate v23.1.3 / race Av1-4-5-6-7-8)</name>
    <name type="common">Blackleg fungus</name>
    <name type="synonym">Phoma lingam</name>
    <dbReference type="NCBI Taxonomy" id="985895"/>
    <lineage>
        <taxon>Eukaryota</taxon>
        <taxon>Fungi</taxon>
        <taxon>Dikarya</taxon>
        <taxon>Ascomycota</taxon>
        <taxon>Pezizomycotina</taxon>
        <taxon>Dothideomycetes</taxon>
        <taxon>Pleosporomycetidae</taxon>
        <taxon>Pleosporales</taxon>
        <taxon>Pleosporineae</taxon>
        <taxon>Leptosphaeriaceae</taxon>
        <taxon>Plenodomus</taxon>
        <taxon>Plenodomus lingam/Leptosphaeria maculans species complex</taxon>
    </lineage>
</organism>
<dbReference type="AlphaFoldDB" id="E4ZVP7"/>
<dbReference type="InParanoid" id="E4ZVP7"/>
<gene>
    <name evidence="2" type="ORF">LEMA_uP028250.1</name>
</gene>
<keyword evidence="3" id="KW-1185">Reference proteome</keyword>
<dbReference type="EMBL" id="FP929127">
    <property type="protein sequence ID" value="CBX95673.1"/>
    <property type="molecule type" value="Genomic_DNA"/>
</dbReference>
<feature type="region of interest" description="Disordered" evidence="1">
    <location>
        <begin position="1"/>
        <end position="40"/>
    </location>
</feature>
<evidence type="ECO:0000313" key="3">
    <source>
        <dbReference type="Proteomes" id="UP000002668"/>
    </source>
</evidence>
<reference evidence="3" key="1">
    <citation type="journal article" date="2011" name="Nat. Commun.">
        <title>Effector diversification within compartments of the Leptosphaeria maculans genome affected by Repeat-Induced Point mutations.</title>
        <authorList>
            <person name="Rouxel T."/>
            <person name="Grandaubert J."/>
            <person name="Hane J.K."/>
            <person name="Hoede C."/>
            <person name="van de Wouw A.P."/>
            <person name="Couloux A."/>
            <person name="Dominguez V."/>
            <person name="Anthouard V."/>
            <person name="Bally P."/>
            <person name="Bourras S."/>
            <person name="Cozijnsen A.J."/>
            <person name="Ciuffetti L.M."/>
            <person name="Degrave A."/>
            <person name="Dilmaghani A."/>
            <person name="Duret L."/>
            <person name="Fudal I."/>
            <person name="Goodwin S.B."/>
            <person name="Gout L."/>
            <person name="Glaser N."/>
            <person name="Linglin J."/>
            <person name="Kema G.H.J."/>
            <person name="Lapalu N."/>
            <person name="Lawrence C.B."/>
            <person name="May K."/>
            <person name="Meyer M."/>
            <person name="Ollivier B."/>
            <person name="Poulain J."/>
            <person name="Schoch C.L."/>
            <person name="Simon A."/>
            <person name="Spatafora J.W."/>
            <person name="Stachowiak A."/>
            <person name="Turgeon B.G."/>
            <person name="Tyler B.M."/>
            <person name="Vincent D."/>
            <person name="Weissenbach J."/>
            <person name="Amselem J."/>
            <person name="Quesneville H."/>
            <person name="Oliver R.P."/>
            <person name="Wincker P."/>
            <person name="Balesdent M.-H."/>
            <person name="Howlett B.J."/>
        </authorList>
    </citation>
    <scope>NUCLEOTIDE SEQUENCE [LARGE SCALE GENOMIC DNA]</scope>
    <source>
        <strain evidence="3">JN3 / isolate v23.1.3 / race Av1-4-5-6-7-8</strain>
    </source>
</reference>